<dbReference type="Proteomes" id="UP000249661">
    <property type="component" value="Unassembled WGS sequence"/>
</dbReference>
<evidence type="ECO:0000313" key="1">
    <source>
        <dbReference type="EMBL" id="RAH69201.1"/>
    </source>
</evidence>
<proteinExistence type="predicted"/>
<evidence type="ECO:0000313" key="2">
    <source>
        <dbReference type="Proteomes" id="UP000249661"/>
    </source>
</evidence>
<sequence>MNRPAPEASTADSEPRKRRRPAKSCEQCRQRKVRCDRNVPCGPCRRSRSSVDCSYRENLRSPSPVAIEQTSLHATQLSASTAGPANHVPQETQTPSLTANGTMASVYHPEVRNSADGLVNTHEPPAISQHGSSVRQLQDRLQRLEAQLADSSTRSDQSLERTLRDLCCKVQALEERLSSQSTHSTPRMEPEREGHGRQEQMSTMPSTPLRLDAKVRKMKLFGPTHHVYTLEKLQMLGSLAGKDPQSAYPERKAELATLIKECRNLRKSVKKRQSLKPNDPVSDLLNSIPAEDVCDELVRCYMDTFEPVYRILHLPSFRKEYHRFWEEPPAKVTPFLVKLTLVLAIGTTFHPRRSKAGTEHDSRLVQSWIYAAQWWLTGPTERLTSSLEGIQAVCLLLLARQMGDLGPSIWLSPGSLLQAATAMGLHLDSARFPSLSPYMAEMRARLWTTVLELTIQCSLDTAVPLIIPASSDSKPPCNLNDKDLDPDMKQPTTARPMSDLTDSSIQLLLHESFSLRAEAVNLIHDRSKLTYTQAIQLGTKLRDVCQTLTSFFSSHAPSPTTPQHQNQHQSKHTNSDLHPASFHQKFLDMILRRYILLLHLPFMREAATNPQYHFSRKVCLESAMIIASYASTLTLPVTTDLDAFARLLIAGRGSFRGPLSLELFSVLGLEVITQLDESPPPPPPPPPPQPPASAPTLTATAMTRNPLAELARATRAPLIRTLEHIRDQIFQIIRLGTPSLKRCIVLSAMLAQIRAMETGDSVEEAVGASLVLSLKECYAALQSFAAATAHGEGEVAEVAAMMTGTTAVGSSLGSPSGLPGLELNADLDLDIASLFYASGLGDLEDLGF</sequence>
<accession>A0ACD1H719</accession>
<dbReference type="EMBL" id="KZ824962">
    <property type="protein sequence ID" value="RAH69201.1"/>
    <property type="molecule type" value="Genomic_DNA"/>
</dbReference>
<gene>
    <name evidence="1" type="ORF">BO66DRAFT_472287</name>
</gene>
<keyword evidence="2" id="KW-1185">Reference proteome</keyword>
<organism evidence="1 2">
    <name type="scientific">Aspergillus aculeatinus CBS 121060</name>
    <dbReference type="NCBI Taxonomy" id="1448322"/>
    <lineage>
        <taxon>Eukaryota</taxon>
        <taxon>Fungi</taxon>
        <taxon>Dikarya</taxon>
        <taxon>Ascomycota</taxon>
        <taxon>Pezizomycotina</taxon>
        <taxon>Eurotiomycetes</taxon>
        <taxon>Eurotiomycetidae</taxon>
        <taxon>Eurotiales</taxon>
        <taxon>Aspergillaceae</taxon>
        <taxon>Aspergillus</taxon>
        <taxon>Aspergillus subgen. Circumdati</taxon>
    </lineage>
</organism>
<reference evidence="1" key="1">
    <citation type="submission" date="2018-02" db="EMBL/GenBank/DDBJ databases">
        <title>The genomes of Aspergillus section Nigri reveals drivers in fungal speciation.</title>
        <authorList>
            <consortium name="DOE Joint Genome Institute"/>
            <person name="Vesth T.C."/>
            <person name="Nybo J."/>
            <person name="Theobald S."/>
            <person name="Brandl J."/>
            <person name="Frisvad J.C."/>
            <person name="Nielsen K.F."/>
            <person name="Lyhne E.K."/>
            <person name="Kogle M.E."/>
            <person name="Kuo A."/>
            <person name="Riley R."/>
            <person name="Clum A."/>
            <person name="Nolan M."/>
            <person name="Lipzen A."/>
            <person name="Salamov A."/>
            <person name="Henrissat B."/>
            <person name="Wiebenga A."/>
            <person name="De vries R.P."/>
            <person name="Grigoriev I.V."/>
            <person name="Mortensen U.H."/>
            <person name="Andersen M.R."/>
            <person name="Baker S.E."/>
        </authorList>
    </citation>
    <scope>NUCLEOTIDE SEQUENCE</scope>
    <source>
        <strain evidence="1">CBS 121060</strain>
    </source>
</reference>
<name>A0ACD1H719_9EURO</name>
<protein>
    <submittedName>
        <fullName evidence="1">Uncharacterized protein</fullName>
    </submittedName>
</protein>